<dbReference type="SMART" id="SM00239">
    <property type="entry name" value="C2"/>
    <property type="match status" value="1"/>
</dbReference>
<sequence>MAATEYITCLTIVSAEGLPKTDRLSKIDPYVVVNVNGQQFKTGVKDNNESPVWNAAFHPCVQRNAGGAMLSGAVDLNLFDEDTFSDSLVAKCTFDLATITAENLGKPVTLALEFVKDKYKAQGRSPTITIKLEGLVQSFNSMRAMFASMPGFLTNDRERACYIPIQESAGLLYVAVEYEANGKMDFKVYVTRPNVPVFLDMMVLTGRQYTKVRRRLYREGHAVVPGLTVYEELKLDDVPLNIDFNQLSLVVFDSKPLSSTNADQASKALVNVQVDQHKQEIYMPVDAGETMLLVDYDKDDADIKLAVLATPSTADKGYDLTIRGQNVNKMSELYVPPIPKLGGRVMVSRLYELDDLAYGTRFEDIEILRYHLSNPRQYTIQGITRIMG</sequence>
<dbReference type="Proteomes" id="UP000236333">
    <property type="component" value="Unassembled WGS sequence"/>
</dbReference>
<evidence type="ECO:0000259" key="3">
    <source>
        <dbReference type="PROSITE" id="PS50004"/>
    </source>
</evidence>
<dbReference type="EMBL" id="PGGS01000023">
    <property type="protein sequence ID" value="PNH11738.1"/>
    <property type="molecule type" value="Genomic_DNA"/>
</dbReference>
<dbReference type="AlphaFoldDB" id="A0A2J8AGU4"/>
<reference evidence="4 5" key="1">
    <citation type="journal article" date="2017" name="Mol. Biol. Evol.">
        <title>The 4-celled Tetrabaena socialis nuclear genome reveals the essential components for genetic control of cell number at the origin of multicellularity in the volvocine lineage.</title>
        <authorList>
            <person name="Featherston J."/>
            <person name="Arakaki Y."/>
            <person name="Hanschen E.R."/>
            <person name="Ferris P.J."/>
            <person name="Michod R.E."/>
            <person name="Olson B.J.S.C."/>
            <person name="Nozaki H."/>
            <person name="Durand P.M."/>
        </authorList>
    </citation>
    <scope>NUCLEOTIDE SEQUENCE [LARGE SCALE GENOMIC DNA]</scope>
    <source>
        <strain evidence="4 5">NIES-571</strain>
    </source>
</reference>
<dbReference type="OrthoDB" id="419768at2759"/>
<dbReference type="GO" id="GO:0005509">
    <property type="term" value="F:calcium ion binding"/>
    <property type="evidence" value="ECO:0007669"/>
    <property type="project" value="TreeGrafter"/>
</dbReference>
<dbReference type="GO" id="GO:0016020">
    <property type="term" value="C:membrane"/>
    <property type="evidence" value="ECO:0007669"/>
    <property type="project" value="TreeGrafter"/>
</dbReference>
<dbReference type="InterPro" id="IPR000008">
    <property type="entry name" value="C2_dom"/>
</dbReference>
<gene>
    <name evidence="4" type="ORF">TSOC_001428</name>
</gene>
<protein>
    <submittedName>
        <fullName evidence="4">Synaptotagmin-5</fullName>
    </submittedName>
</protein>
<dbReference type="CDD" id="cd00030">
    <property type="entry name" value="C2"/>
    <property type="match status" value="1"/>
</dbReference>
<keyword evidence="2" id="KW-0106">Calcium</keyword>
<evidence type="ECO:0000313" key="4">
    <source>
        <dbReference type="EMBL" id="PNH11738.1"/>
    </source>
</evidence>
<dbReference type="Gene3D" id="2.60.40.150">
    <property type="entry name" value="C2 domain"/>
    <property type="match status" value="1"/>
</dbReference>
<dbReference type="PANTHER" id="PTHR45911">
    <property type="entry name" value="C2 DOMAIN-CONTAINING PROTEIN"/>
    <property type="match status" value="1"/>
</dbReference>
<keyword evidence="1" id="KW-0479">Metal-binding</keyword>
<evidence type="ECO:0000256" key="2">
    <source>
        <dbReference type="ARBA" id="ARBA00022837"/>
    </source>
</evidence>
<dbReference type="PANTHER" id="PTHR45911:SF4">
    <property type="entry name" value="MULTIPLE C2 AND TRANSMEMBRANE DOMAIN-CONTAINING PROTEIN"/>
    <property type="match status" value="1"/>
</dbReference>
<dbReference type="PROSITE" id="PS50004">
    <property type="entry name" value="C2"/>
    <property type="match status" value="1"/>
</dbReference>
<accession>A0A2J8AGU4</accession>
<keyword evidence="5" id="KW-1185">Reference proteome</keyword>
<evidence type="ECO:0000313" key="5">
    <source>
        <dbReference type="Proteomes" id="UP000236333"/>
    </source>
</evidence>
<name>A0A2J8AGU4_9CHLO</name>
<organism evidence="4 5">
    <name type="scientific">Tetrabaena socialis</name>
    <dbReference type="NCBI Taxonomy" id="47790"/>
    <lineage>
        <taxon>Eukaryota</taxon>
        <taxon>Viridiplantae</taxon>
        <taxon>Chlorophyta</taxon>
        <taxon>core chlorophytes</taxon>
        <taxon>Chlorophyceae</taxon>
        <taxon>CS clade</taxon>
        <taxon>Chlamydomonadales</taxon>
        <taxon>Tetrabaenaceae</taxon>
        <taxon>Tetrabaena</taxon>
    </lineage>
</organism>
<comment type="caution">
    <text evidence="4">The sequence shown here is derived from an EMBL/GenBank/DDBJ whole genome shotgun (WGS) entry which is preliminary data.</text>
</comment>
<evidence type="ECO:0000256" key="1">
    <source>
        <dbReference type="ARBA" id="ARBA00022723"/>
    </source>
</evidence>
<proteinExistence type="predicted"/>
<feature type="domain" description="C2" evidence="3">
    <location>
        <begin position="1"/>
        <end position="112"/>
    </location>
</feature>
<dbReference type="InterPro" id="IPR035892">
    <property type="entry name" value="C2_domain_sf"/>
</dbReference>
<dbReference type="Pfam" id="PF00168">
    <property type="entry name" value="C2"/>
    <property type="match status" value="1"/>
</dbReference>
<dbReference type="SUPFAM" id="SSF49562">
    <property type="entry name" value="C2 domain (Calcium/lipid-binding domain, CaLB)"/>
    <property type="match status" value="1"/>
</dbReference>